<feature type="transmembrane region" description="Helical" evidence="1">
    <location>
        <begin position="12"/>
        <end position="31"/>
    </location>
</feature>
<keyword evidence="1" id="KW-1133">Transmembrane helix</keyword>
<proteinExistence type="predicted"/>
<sequence length="96" mass="10774">MRDLFCYPLPMVIILLTYIDFSCFGSGALLYHLRLNATGLHTPGGHIKKWNAPMTSSNVQWSILSQDSIEFKKDSIVTCKFGSSLTTRVLLISLIH</sequence>
<gene>
    <name evidence="2" type="ORF">KIN20_001564</name>
</gene>
<reference evidence="2" key="1">
    <citation type="submission" date="2021-06" db="EMBL/GenBank/DDBJ databases">
        <title>Parelaphostrongylus tenuis whole genome reference sequence.</title>
        <authorList>
            <person name="Garwood T.J."/>
            <person name="Larsen P.A."/>
            <person name="Fountain-Jones N.M."/>
            <person name="Garbe J.R."/>
            <person name="Macchietto M.G."/>
            <person name="Kania S.A."/>
            <person name="Gerhold R.W."/>
            <person name="Richards J.E."/>
            <person name="Wolf T.M."/>
        </authorList>
    </citation>
    <scope>NUCLEOTIDE SEQUENCE</scope>
    <source>
        <strain evidence="2">MNPRO001-30</strain>
        <tissue evidence="2">Meninges</tissue>
    </source>
</reference>
<keyword evidence="3" id="KW-1185">Reference proteome</keyword>
<protein>
    <submittedName>
        <fullName evidence="2">Uncharacterized protein</fullName>
    </submittedName>
</protein>
<comment type="caution">
    <text evidence="2">The sequence shown here is derived from an EMBL/GenBank/DDBJ whole genome shotgun (WGS) entry which is preliminary data.</text>
</comment>
<keyword evidence="1" id="KW-0812">Transmembrane</keyword>
<evidence type="ECO:0000256" key="1">
    <source>
        <dbReference type="SAM" id="Phobius"/>
    </source>
</evidence>
<accession>A0AAD5QH20</accession>
<dbReference type="AlphaFoldDB" id="A0AAD5QH20"/>
<evidence type="ECO:0000313" key="3">
    <source>
        <dbReference type="Proteomes" id="UP001196413"/>
    </source>
</evidence>
<dbReference type="Proteomes" id="UP001196413">
    <property type="component" value="Unassembled WGS sequence"/>
</dbReference>
<name>A0AAD5QH20_PARTN</name>
<evidence type="ECO:0000313" key="2">
    <source>
        <dbReference type="EMBL" id="KAJ1346676.1"/>
    </source>
</evidence>
<keyword evidence="1" id="KW-0472">Membrane</keyword>
<dbReference type="EMBL" id="JAHQIW010000206">
    <property type="protein sequence ID" value="KAJ1346676.1"/>
    <property type="molecule type" value="Genomic_DNA"/>
</dbReference>
<organism evidence="2 3">
    <name type="scientific">Parelaphostrongylus tenuis</name>
    <name type="common">Meningeal worm</name>
    <dbReference type="NCBI Taxonomy" id="148309"/>
    <lineage>
        <taxon>Eukaryota</taxon>
        <taxon>Metazoa</taxon>
        <taxon>Ecdysozoa</taxon>
        <taxon>Nematoda</taxon>
        <taxon>Chromadorea</taxon>
        <taxon>Rhabditida</taxon>
        <taxon>Rhabditina</taxon>
        <taxon>Rhabditomorpha</taxon>
        <taxon>Strongyloidea</taxon>
        <taxon>Metastrongylidae</taxon>
        <taxon>Parelaphostrongylus</taxon>
    </lineage>
</organism>